<dbReference type="AlphaFoldDB" id="A0AAD0UA24"/>
<evidence type="ECO:0000313" key="1">
    <source>
        <dbReference type="EMBL" id="AYR25785.1"/>
    </source>
</evidence>
<dbReference type="RefSeq" id="WP_061790755.1">
    <property type="nucleotide sequence ID" value="NZ_CP024996.1"/>
</dbReference>
<organism evidence="1 2">
    <name type="scientific">Herbaspirillum rubrisubalbicans</name>
    <dbReference type="NCBI Taxonomy" id="80842"/>
    <lineage>
        <taxon>Bacteria</taxon>
        <taxon>Pseudomonadati</taxon>
        <taxon>Pseudomonadota</taxon>
        <taxon>Betaproteobacteria</taxon>
        <taxon>Burkholderiales</taxon>
        <taxon>Oxalobacteraceae</taxon>
        <taxon>Herbaspirillum</taxon>
    </lineage>
</organism>
<proteinExistence type="predicted"/>
<dbReference type="EMBL" id="CP024996">
    <property type="protein sequence ID" value="AYR25785.1"/>
    <property type="molecule type" value="Genomic_DNA"/>
</dbReference>
<evidence type="ECO:0000313" key="2">
    <source>
        <dbReference type="Proteomes" id="UP000269199"/>
    </source>
</evidence>
<reference evidence="1 2" key="1">
    <citation type="submission" date="2017-11" db="EMBL/GenBank/DDBJ databases">
        <title>Complete genome sequence of Herbaspirillum rubrisubalbicans DSM 11543.</title>
        <authorList>
            <person name="Chen M."/>
            <person name="An Q."/>
        </authorList>
    </citation>
    <scope>NUCLEOTIDE SEQUENCE [LARGE SCALE GENOMIC DNA]</scope>
    <source>
        <strain evidence="1 2">DSM 11543</strain>
    </source>
</reference>
<protein>
    <submittedName>
        <fullName evidence="1">Uncharacterized protein</fullName>
    </submittedName>
</protein>
<name>A0AAD0UA24_9BURK</name>
<accession>A0AAD0UA24</accession>
<gene>
    <name evidence="1" type="ORF">RC54_19070</name>
</gene>
<sequence>MSRFYLAPESEDTFRRVSHSRVISHVAKKCECGKQTTAKDLAQYGHCVACQKATAKPPIKFVFTTGHLDYLSPENGDRRFWPAPSAWTKAREA</sequence>
<dbReference type="Proteomes" id="UP000269199">
    <property type="component" value="Chromosome"/>
</dbReference>